<dbReference type="PANTHER" id="PTHR35458:SF8">
    <property type="entry name" value="SLR0650 PROTEIN"/>
    <property type="match status" value="1"/>
</dbReference>
<evidence type="ECO:0000313" key="3">
    <source>
        <dbReference type="Proteomes" id="UP000178574"/>
    </source>
</evidence>
<dbReference type="Proteomes" id="UP000178574">
    <property type="component" value="Unassembled WGS sequence"/>
</dbReference>
<proteinExistence type="predicted"/>
<sequence length="183" mass="20914">MNTVRQKQTVKPNYAFVDAQNLHLGAKEAGLELDYRRFRVYLKEKYRVGKAYLFIGFMPANRDLYEDLQENGFILKFKPVIVPNDGRKPKGDVDADVAFSIMRYYKEYDKAVIVTSDGDFDTVVKYLNKKDKLAAVISPNRAKCSALLKIAAKDKMQYLEDLYGKVSKRKTVQGENEKAPPGD</sequence>
<dbReference type="Pfam" id="PF01936">
    <property type="entry name" value="NYN"/>
    <property type="match status" value="1"/>
</dbReference>
<reference evidence="2 3" key="1">
    <citation type="journal article" date="2016" name="Nat. Commun.">
        <title>Thousands of microbial genomes shed light on interconnected biogeochemical processes in an aquifer system.</title>
        <authorList>
            <person name="Anantharaman K."/>
            <person name="Brown C.T."/>
            <person name="Hug L.A."/>
            <person name="Sharon I."/>
            <person name="Castelle C.J."/>
            <person name="Probst A.J."/>
            <person name="Thomas B.C."/>
            <person name="Singh A."/>
            <person name="Wilkins M.J."/>
            <person name="Karaoz U."/>
            <person name="Brodie E.L."/>
            <person name="Williams K.H."/>
            <person name="Hubbard S.S."/>
            <person name="Banfield J.F."/>
        </authorList>
    </citation>
    <scope>NUCLEOTIDE SEQUENCE [LARGE SCALE GENOMIC DNA]</scope>
</reference>
<dbReference type="GO" id="GO:0004540">
    <property type="term" value="F:RNA nuclease activity"/>
    <property type="evidence" value="ECO:0007669"/>
    <property type="project" value="InterPro"/>
</dbReference>
<dbReference type="PANTHER" id="PTHR35458">
    <property type="entry name" value="SLR0755 PROTEIN"/>
    <property type="match status" value="1"/>
</dbReference>
<evidence type="ECO:0000313" key="2">
    <source>
        <dbReference type="EMBL" id="OGZ96983.1"/>
    </source>
</evidence>
<evidence type="ECO:0000259" key="1">
    <source>
        <dbReference type="Pfam" id="PF01936"/>
    </source>
</evidence>
<dbReference type="AlphaFoldDB" id="A0A1G2KCL8"/>
<protein>
    <recommendedName>
        <fullName evidence="1">NYN domain-containing protein</fullName>
    </recommendedName>
</protein>
<gene>
    <name evidence="2" type="ORF">A2847_00680</name>
</gene>
<accession>A0A1G2KCL8</accession>
<dbReference type="EMBL" id="MHQD01000002">
    <property type="protein sequence ID" value="OGZ96983.1"/>
    <property type="molecule type" value="Genomic_DNA"/>
</dbReference>
<feature type="non-terminal residue" evidence="2">
    <location>
        <position position="183"/>
    </location>
</feature>
<dbReference type="Gene3D" id="3.40.50.1010">
    <property type="entry name" value="5'-nuclease"/>
    <property type="match status" value="1"/>
</dbReference>
<dbReference type="InterPro" id="IPR021139">
    <property type="entry name" value="NYN"/>
</dbReference>
<organism evidence="2 3">
    <name type="scientific">Candidatus Sungbacteria bacterium RIFCSPHIGHO2_01_FULL_50_25</name>
    <dbReference type="NCBI Taxonomy" id="1802265"/>
    <lineage>
        <taxon>Bacteria</taxon>
        <taxon>Candidatus Sungiibacteriota</taxon>
    </lineage>
</organism>
<dbReference type="InterPro" id="IPR047140">
    <property type="entry name" value="LabA"/>
</dbReference>
<comment type="caution">
    <text evidence="2">The sequence shown here is derived from an EMBL/GenBank/DDBJ whole genome shotgun (WGS) entry which is preliminary data.</text>
</comment>
<name>A0A1G2KCL8_9BACT</name>
<feature type="domain" description="NYN" evidence="1">
    <location>
        <begin position="16"/>
        <end position="151"/>
    </location>
</feature>